<feature type="compositionally biased region" description="Basic and acidic residues" evidence="13">
    <location>
        <begin position="77"/>
        <end position="91"/>
    </location>
</feature>
<dbReference type="InterPro" id="IPR001650">
    <property type="entry name" value="Helicase_C-like"/>
</dbReference>
<evidence type="ECO:0000313" key="16">
    <source>
        <dbReference type="EMBL" id="CAB3377443.1"/>
    </source>
</evidence>
<accession>A0A8S1DHW6</accession>
<keyword evidence="4" id="KW-0547">Nucleotide-binding</keyword>
<dbReference type="GO" id="GO:0005634">
    <property type="term" value="C:nucleus"/>
    <property type="evidence" value="ECO:0007669"/>
    <property type="project" value="UniProtKB-SubCell"/>
</dbReference>
<dbReference type="PROSITE" id="PS51194">
    <property type="entry name" value="HELICASE_CTER"/>
    <property type="match status" value="1"/>
</dbReference>
<dbReference type="FunFam" id="3.40.50.10810:FF:000014">
    <property type="entry name" value="SWI/SNF-related matrix-associated actin-dependent regulator of chromatin subfamily A containing DEAD/H box 1"/>
    <property type="match status" value="1"/>
</dbReference>
<comment type="caution">
    <text evidence="16">The sequence shown here is derived from an EMBL/GenBank/DDBJ whole genome shotgun (WGS) entry which is preliminary data.</text>
</comment>
<evidence type="ECO:0000256" key="6">
    <source>
        <dbReference type="ARBA" id="ARBA00022806"/>
    </source>
</evidence>
<evidence type="ECO:0000256" key="12">
    <source>
        <dbReference type="ARBA" id="ARBA00069890"/>
    </source>
</evidence>
<dbReference type="Proteomes" id="UP000494165">
    <property type="component" value="Unassembled WGS sequence"/>
</dbReference>
<dbReference type="Pfam" id="PF00176">
    <property type="entry name" value="SNF2-rel_dom"/>
    <property type="match status" value="1"/>
</dbReference>
<dbReference type="SMART" id="SM00490">
    <property type="entry name" value="HELICc"/>
    <property type="match status" value="1"/>
</dbReference>
<dbReference type="SMART" id="SM00487">
    <property type="entry name" value="DEXDc"/>
    <property type="match status" value="1"/>
</dbReference>
<dbReference type="InterPro" id="IPR027417">
    <property type="entry name" value="P-loop_NTPase"/>
</dbReference>
<dbReference type="SUPFAM" id="SSF52540">
    <property type="entry name" value="P-loop containing nucleoside triphosphate hydrolases"/>
    <property type="match status" value="2"/>
</dbReference>
<organism evidence="16 17">
    <name type="scientific">Cloeon dipterum</name>
    <dbReference type="NCBI Taxonomy" id="197152"/>
    <lineage>
        <taxon>Eukaryota</taxon>
        <taxon>Metazoa</taxon>
        <taxon>Ecdysozoa</taxon>
        <taxon>Arthropoda</taxon>
        <taxon>Hexapoda</taxon>
        <taxon>Insecta</taxon>
        <taxon>Pterygota</taxon>
        <taxon>Palaeoptera</taxon>
        <taxon>Ephemeroptera</taxon>
        <taxon>Pisciforma</taxon>
        <taxon>Baetidae</taxon>
        <taxon>Cloeon</taxon>
    </lineage>
</organism>
<dbReference type="PROSITE" id="PS51192">
    <property type="entry name" value="HELICASE_ATP_BIND_1"/>
    <property type="match status" value="1"/>
</dbReference>
<comment type="similarity">
    <text evidence="2">Belongs to the SNF2/RAD54 helicase family.</text>
</comment>
<dbReference type="GO" id="GO:0016787">
    <property type="term" value="F:hydrolase activity"/>
    <property type="evidence" value="ECO:0007669"/>
    <property type="project" value="UniProtKB-KW"/>
</dbReference>
<dbReference type="Pfam" id="PF00271">
    <property type="entry name" value="Helicase_C"/>
    <property type="match status" value="1"/>
</dbReference>
<keyword evidence="8" id="KW-0156">Chromatin regulator</keyword>
<feature type="domain" description="Helicase ATP-binding" evidence="14">
    <location>
        <begin position="378"/>
        <end position="552"/>
    </location>
</feature>
<evidence type="ECO:0000256" key="9">
    <source>
        <dbReference type="ARBA" id="ARBA00023125"/>
    </source>
</evidence>
<feature type="compositionally biased region" description="Acidic residues" evidence="13">
    <location>
        <begin position="652"/>
        <end position="663"/>
    </location>
</feature>
<evidence type="ECO:0000259" key="15">
    <source>
        <dbReference type="PROSITE" id="PS51194"/>
    </source>
</evidence>
<keyword evidence="17" id="KW-1185">Reference proteome</keyword>
<evidence type="ECO:0000256" key="5">
    <source>
        <dbReference type="ARBA" id="ARBA00022801"/>
    </source>
</evidence>
<protein>
    <recommendedName>
        <fullName evidence="12">SWI/SNF-related matrix-associated actin-dependent regulator of chromatin subfamily A containing DEAD/H box 1 homolog</fullName>
        <ecNumber evidence="3">3.6.4.12</ecNumber>
    </recommendedName>
</protein>
<evidence type="ECO:0000256" key="4">
    <source>
        <dbReference type="ARBA" id="ARBA00022741"/>
    </source>
</evidence>
<keyword evidence="5" id="KW-0378">Hydrolase</keyword>
<gene>
    <name evidence="16" type="ORF">CLODIP_2_CD15586</name>
</gene>
<evidence type="ECO:0000256" key="8">
    <source>
        <dbReference type="ARBA" id="ARBA00022853"/>
    </source>
</evidence>
<comment type="function">
    <text evidence="11">DNA helicase that possesses intrinsic ATP-dependent nucleosome-remodeling activity and is both required for DNA repair and heterochromatin organization. Promotes DNA end resection of double-strand breaks (DSBs) following DNA damage: probably acts by weakening histone DNA interactions in nucleosomes flanking DSBs.</text>
</comment>
<proteinExistence type="inferred from homology"/>
<keyword evidence="6" id="KW-0347">Helicase</keyword>
<keyword evidence="7" id="KW-0067">ATP-binding</keyword>
<dbReference type="AlphaFoldDB" id="A0A8S1DHW6"/>
<dbReference type="Gene3D" id="3.40.50.300">
    <property type="entry name" value="P-loop containing nucleotide triphosphate hydrolases"/>
    <property type="match status" value="1"/>
</dbReference>
<feature type="region of interest" description="Disordered" evidence="13">
    <location>
        <begin position="1"/>
        <end position="29"/>
    </location>
</feature>
<dbReference type="EC" id="3.6.4.12" evidence="3"/>
<dbReference type="InterPro" id="IPR000330">
    <property type="entry name" value="SNF2_N"/>
</dbReference>
<dbReference type="GO" id="GO:0005524">
    <property type="term" value="F:ATP binding"/>
    <property type="evidence" value="ECO:0007669"/>
    <property type="project" value="UniProtKB-KW"/>
</dbReference>
<sequence length="936" mass="107183">MKRALESGDENSMEGEPSEKRDKIVNGDESLCKSKNADVDLLFLQSIHPQMDKMEIQDVLVQCDWNPTKAGRVLKTMSEERSKKKPDGEGKESDDEQPLKTYRRIKTAFPTRTKSKEDYREHEALFAKMCKTFPLRDRMFIQQCLVQTKWSEETAANMIRAGPKNARPVPLTDEEKELVRKQQQVDAEQKKKIDDAIELAAAQKKQQQTAVKMKPLTPQEINRAINASFKNLTSVRLQIDEEEEEKVDPGYHQDVKKRILDLLRTGTLEELAALPSFSKKKAEQVMKAKPFCMWGEIRGKLDRAVANSLIEAAEEMFRVRDDVTDLMQRCTKLSKQMAGKVRQIVSSNASDLAEQPKSLGGSDLKLAPYQLVGLNWLILLHKHGINGILADEMGLGKTIQVIAFLAYLKEQGLKKGVHAIVVPASTFENWSNELTRWCPELKVINYSGSQDERKQFRIWWKNEKNKADVESYDIILTTYNQVNSSKLDRAFYRIIKLHYIIFDEAHMLKNMATQRYTALMQIEAERRILLTGTPLQNNLIELMSLLIFVMPQMLGEMQDELVTLFKMANRAEGCNEFEKKKIEQAKKIMEPFVLRRLKKDVLKDLAAKTNHILNVELLPHQKALYKDLVAEFFSSATQEDTPPPSEAQSENGDVDPDQPEPEDIANSQGGSTLGGSMGMMMQLRRAANHPALLRYEYTERKIKAMAKKLLKDKTYKENREASIQMDLREMSDHQIHMLCRQHSCIENYALSNDVIVNSGKFHELDRLLPQLHEAGHRLLMFSQFTQMMDILEDYLSIRGFRYFRLDGQTPVHERQSMVDEFNQDETVFIFMLSTRAGGLGINLTAADTVIIHDIDLNPYNDKQAEDRCHRVGQTRPVTIYKMVAKDTIEDAMYTVAQHKLNLEQEISGGSSGGKQNEKKLYHLLKEALMASNETSQ</sequence>
<dbReference type="GO" id="GO:0006325">
    <property type="term" value="P:chromatin organization"/>
    <property type="evidence" value="ECO:0007669"/>
    <property type="project" value="UniProtKB-KW"/>
</dbReference>
<dbReference type="Gene3D" id="3.40.50.10810">
    <property type="entry name" value="Tandem AAA-ATPase domain"/>
    <property type="match status" value="1"/>
</dbReference>
<evidence type="ECO:0000313" key="17">
    <source>
        <dbReference type="Proteomes" id="UP000494165"/>
    </source>
</evidence>
<evidence type="ECO:0000256" key="11">
    <source>
        <dbReference type="ARBA" id="ARBA00059294"/>
    </source>
</evidence>
<dbReference type="EMBL" id="CADEPI010000145">
    <property type="protein sequence ID" value="CAB3377443.1"/>
    <property type="molecule type" value="Genomic_DNA"/>
</dbReference>
<name>A0A8S1DHW6_9INSE</name>
<feature type="region of interest" description="Disordered" evidence="13">
    <location>
        <begin position="635"/>
        <end position="676"/>
    </location>
</feature>
<evidence type="ECO:0000256" key="7">
    <source>
        <dbReference type="ARBA" id="ARBA00022840"/>
    </source>
</evidence>
<evidence type="ECO:0000256" key="2">
    <source>
        <dbReference type="ARBA" id="ARBA00007025"/>
    </source>
</evidence>
<evidence type="ECO:0000256" key="1">
    <source>
        <dbReference type="ARBA" id="ARBA00004123"/>
    </source>
</evidence>
<dbReference type="InterPro" id="IPR049730">
    <property type="entry name" value="SNF2/RAD54-like_C"/>
</dbReference>
<dbReference type="GO" id="GO:0003677">
    <property type="term" value="F:DNA binding"/>
    <property type="evidence" value="ECO:0007669"/>
    <property type="project" value="UniProtKB-KW"/>
</dbReference>
<keyword evidence="10" id="KW-0539">Nucleus</keyword>
<feature type="region of interest" description="Disordered" evidence="13">
    <location>
        <begin position="72"/>
        <end position="107"/>
    </location>
</feature>
<reference evidence="16 17" key="1">
    <citation type="submission" date="2020-04" db="EMBL/GenBank/DDBJ databases">
        <authorList>
            <person name="Alioto T."/>
            <person name="Alioto T."/>
            <person name="Gomez Garrido J."/>
        </authorList>
    </citation>
    <scope>NUCLEOTIDE SEQUENCE [LARGE SCALE GENOMIC DNA]</scope>
</reference>
<dbReference type="PANTHER" id="PTHR10799">
    <property type="entry name" value="SNF2/RAD54 HELICASE FAMILY"/>
    <property type="match status" value="1"/>
</dbReference>
<evidence type="ECO:0000256" key="3">
    <source>
        <dbReference type="ARBA" id="ARBA00012551"/>
    </source>
</evidence>
<comment type="subcellular location">
    <subcellularLocation>
        <location evidence="1">Nucleus</location>
    </subcellularLocation>
</comment>
<evidence type="ECO:0000256" key="13">
    <source>
        <dbReference type="SAM" id="MobiDB-lite"/>
    </source>
</evidence>
<feature type="compositionally biased region" description="Basic and acidic residues" evidence="13">
    <location>
        <begin position="17"/>
        <end position="29"/>
    </location>
</feature>
<evidence type="ECO:0000256" key="10">
    <source>
        <dbReference type="ARBA" id="ARBA00023242"/>
    </source>
</evidence>
<feature type="compositionally biased region" description="Polar residues" evidence="13">
    <location>
        <begin position="635"/>
        <end position="651"/>
    </location>
</feature>
<feature type="domain" description="Helicase C-terminal" evidence="15">
    <location>
        <begin position="763"/>
        <end position="921"/>
    </location>
</feature>
<dbReference type="InterPro" id="IPR038718">
    <property type="entry name" value="SNF2-like_sf"/>
</dbReference>
<keyword evidence="9" id="KW-0238">DNA-binding</keyword>
<dbReference type="GO" id="GO:0005694">
    <property type="term" value="C:chromosome"/>
    <property type="evidence" value="ECO:0007669"/>
    <property type="project" value="UniProtKB-ARBA"/>
</dbReference>
<dbReference type="CDD" id="cd18793">
    <property type="entry name" value="SF2_C_SNF"/>
    <property type="match status" value="1"/>
</dbReference>
<dbReference type="OrthoDB" id="448448at2759"/>
<evidence type="ECO:0000259" key="14">
    <source>
        <dbReference type="PROSITE" id="PS51192"/>
    </source>
</evidence>
<dbReference type="GO" id="GO:0003678">
    <property type="term" value="F:DNA helicase activity"/>
    <property type="evidence" value="ECO:0007669"/>
    <property type="project" value="UniProtKB-EC"/>
</dbReference>
<dbReference type="InterPro" id="IPR014001">
    <property type="entry name" value="Helicase_ATP-bd"/>
</dbReference>